<evidence type="ECO:0000313" key="4">
    <source>
        <dbReference type="Proteomes" id="UP000198981"/>
    </source>
</evidence>
<sequence>MTQRKPEGMAFETWVEHQIRTADERGDFADLPGAGKPLPKRDGPEDTYAWALAWARRQEPDASFLPPSLALGRERDDLPRRLAALTSEDRVRAAVREFNDRVAAAWRQPLDGPPLVVRMHDEEERVAEWWADRPAPVEVPPAPEPPARRSWWRRWR</sequence>
<feature type="region of interest" description="Disordered" evidence="1">
    <location>
        <begin position="24"/>
        <end position="43"/>
    </location>
</feature>
<dbReference type="InterPro" id="IPR018961">
    <property type="entry name" value="DnaJ_homolog_subfam-C_membr-28"/>
</dbReference>
<dbReference type="AlphaFoldDB" id="A0A1G4YYL6"/>
<dbReference type="STRING" id="1960309.SAMN03159343_3784"/>
<evidence type="ECO:0000313" key="3">
    <source>
        <dbReference type="EMBL" id="SCX58526.1"/>
    </source>
</evidence>
<feature type="region of interest" description="Disordered" evidence="1">
    <location>
        <begin position="135"/>
        <end position="156"/>
    </location>
</feature>
<gene>
    <name evidence="3" type="ORF">SAMN03159343_3784</name>
</gene>
<evidence type="ECO:0000259" key="2">
    <source>
        <dbReference type="Pfam" id="PF09350"/>
    </source>
</evidence>
<dbReference type="Pfam" id="PF09350">
    <property type="entry name" value="DJC28_CD"/>
    <property type="match status" value="1"/>
</dbReference>
<protein>
    <recommendedName>
        <fullName evidence="2">DnaJ homologue subfamily C member 28 conserved domain-containing protein</fullName>
    </recommendedName>
</protein>
<keyword evidence="4" id="KW-1185">Reference proteome</keyword>
<proteinExistence type="predicted"/>
<reference evidence="4" key="1">
    <citation type="submission" date="2016-10" db="EMBL/GenBank/DDBJ databases">
        <authorList>
            <person name="Varghese N."/>
            <person name="Submissions S."/>
        </authorList>
    </citation>
    <scope>NUCLEOTIDE SEQUENCE [LARGE SCALE GENOMIC DNA]</scope>
    <source>
        <strain evidence="4">DSM 45722</strain>
    </source>
</reference>
<feature type="domain" description="DnaJ homologue subfamily C member 28 conserved" evidence="2">
    <location>
        <begin position="14"/>
        <end position="82"/>
    </location>
</feature>
<dbReference type="RefSeq" id="WP_092807242.1">
    <property type="nucleotide sequence ID" value="NZ_FMUH01000007.1"/>
</dbReference>
<evidence type="ECO:0000256" key="1">
    <source>
        <dbReference type="SAM" id="MobiDB-lite"/>
    </source>
</evidence>
<organism evidence="3 4">
    <name type="scientific">Klenkia marina</name>
    <dbReference type="NCBI Taxonomy" id="1960309"/>
    <lineage>
        <taxon>Bacteria</taxon>
        <taxon>Bacillati</taxon>
        <taxon>Actinomycetota</taxon>
        <taxon>Actinomycetes</taxon>
        <taxon>Geodermatophilales</taxon>
        <taxon>Geodermatophilaceae</taxon>
        <taxon>Klenkia</taxon>
    </lineage>
</organism>
<dbReference type="Proteomes" id="UP000198981">
    <property type="component" value="Unassembled WGS sequence"/>
</dbReference>
<accession>A0A1G4YYL6</accession>
<name>A0A1G4YYL6_9ACTN</name>
<dbReference type="EMBL" id="FMUH01000007">
    <property type="protein sequence ID" value="SCX58526.1"/>
    <property type="molecule type" value="Genomic_DNA"/>
</dbReference>
<dbReference type="OrthoDB" id="3395286at2"/>